<organism evidence="1 2">
    <name type="scientific">Lactobacillus xylocopicola</name>
    <dbReference type="NCBI Taxonomy" id="2976676"/>
    <lineage>
        <taxon>Bacteria</taxon>
        <taxon>Bacillati</taxon>
        <taxon>Bacillota</taxon>
        <taxon>Bacilli</taxon>
        <taxon>Lactobacillales</taxon>
        <taxon>Lactobacillaceae</taxon>
        <taxon>Lactobacillus</taxon>
    </lineage>
</organism>
<reference evidence="1 2" key="1">
    <citation type="journal article" date="2023" name="Microbiol. Spectr.">
        <title>Symbiosis of Carpenter Bees with Uncharacterized Lactic Acid Bacteria Showing NAD Auxotrophy.</title>
        <authorList>
            <person name="Kawasaki S."/>
            <person name="Ozawa K."/>
            <person name="Mori T."/>
            <person name="Yamamoto A."/>
            <person name="Ito M."/>
            <person name="Ohkuma M."/>
            <person name="Sakamoto M."/>
            <person name="Matsutani M."/>
        </authorList>
    </citation>
    <scope>NUCLEOTIDE SEQUENCE [LARGE SCALE GENOMIC DNA]</scope>
    <source>
        <strain evidence="1 2">Kim32-2</strain>
    </source>
</reference>
<gene>
    <name evidence="1" type="ORF">KIM322_08690</name>
</gene>
<evidence type="ECO:0000313" key="1">
    <source>
        <dbReference type="EMBL" id="BDR60608.1"/>
    </source>
</evidence>
<proteinExistence type="predicted"/>
<dbReference type="RefSeq" id="WP_317636866.1">
    <property type="nucleotide sequence ID" value="NZ_AP026803.1"/>
</dbReference>
<accession>A0ABM8BH46</accession>
<keyword evidence="2" id="KW-1185">Reference proteome</keyword>
<sequence>MQEHDIAVAYFLSISNLETMADTSFSKNVAKTIMTQKAMSQDLSQFIRGKLYPLALTNVNTKEIIAVVIKKLRYLLTINRLFSVGI</sequence>
<dbReference type="EMBL" id="AP026803">
    <property type="protein sequence ID" value="BDR60608.1"/>
    <property type="molecule type" value="Genomic_DNA"/>
</dbReference>
<dbReference type="Proteomes" id="UP001321741">
    <property type="component" value="Chromosome"/>
</dbReference>
<name>A0ABM8BH46_9LACO</name>
<protein>
    <submittedName>
        <fullName evidence="1">Uncharacterized protein</fullName>
    </submittedName>
</protein>
<evidence type="ECO:0000313" key="2">
    <source>
        <dbReference type="Proteomes" id="UP001321741"/>
    </source>
</evidence>